<sequence>MNQQFHQSYKYQVGGSLPNDAPTYVQRQADVDFYTALKAGEFCYVLNSRQMGKSSLKIRTMRRLQAEGFACVDIDITSIGTAELTSEQWYAGIINAIINSLELYENFDLNTWWSSEGLLSPVNRLGKFLETVLLQSINKNLVIFVDEIDSVLSLTFERDDFFALIRECYNNRATKPDYQRLTFALLGVATPSDLIQDKRRTPFNIGRAIQLTGFQLQEAKPLAGGLAVKTNNPKTAMAAILDWTGGQPFLTQKLCQMILDADDEIPENRVAESVEELVQTRVISNWESQDEPEHLKTIRDRILRGGGQRTGRLLAIYQQILTSPYQGGFGGISAADTPEQMHLRLSGLVVEQLGHFKVYNRIYESIFNSNWVNQQLRNLRPEFYATVFDAWLKSNQDSAHLLHGQDLHDALAWAEGRSLSNQDYQFISASLQYEFAQAQINLKQAQQERAQALIEAKVAQEGTELERAGVAALGQFEYQQIEALLAAMDAGQKLKELVKDGRPLEKYPSASPILALQTIVDNIHERTQLKGHQNKVISAGFSPDGQRIVTASVDNTAKVWDTNGKQLADLKGHQNEVRSAGFSPDGQRIVTASFDGTAKVWDTNGKELADLKGHQDSIISAGFSRDGQRIVTASADKTAKVWYTNGKELAELKGHQDSIISAGFSRDGQWIVTASRDRTARVWDTNGKVVANLKGHQDSIISAGFSRDGQRIVTASTDKTAKVWNTNGKLVANLKGHQDSVTSAGFSRDGQRIVTASADKTVKVWDTNGNQLATLKGHQDSVTSAEFSPDGQRIVTASADKTAKVWDTNGQLLAELKGHQDSVISAEFSPDRQHIVTASVDGTAKVWDTNGQLLAELKGHQ</sequence>
<feature type="coiled-coil region" evidence="4">
    <location>
        <begin position="428"/>
        <end position="462"/>
    </location>
</feature>
<dbReference type="SMART" id="SM00320">
    <property type="entry name" value="WD40"/>
    <property type="match status" value="8"/>
</dbReference>
<feature type="repeat" description="WD" evidence="3">
    <location>
        <begin position="693"/>
        <end position="725"/>
    </location>
</feature>
<dbReference type="Pfam" id="PF00400">
    <property type="entry name" value="WD40"/>
    <property type="match status" value="8"/>
</dbReference>
<feature type="repeat" description="WD" evidence="3">
    <location>
        <begin position="611"/>
        <end position="642"/>
    </location>
</feature>
<dbReference type="PRINTS" id="PR00320">
    <property type="entry name" value="GPROTEINBRPT"/>
</dbReference>
<dbReference type="Proteomes" id="UP000762253">
    <property type="component" value="Unassembled WGS sequence"/>
</dbReference>
<feature type="repeat" description="WD" evidence="3">
    <location>
        <begin position="652"/>
        <end position="684"/>
    </location>
</feature>
<proteinExistence type="predicted"/>
<dbReference type="PROSITE" id="PS50082">
    <property type="entry name" value="WD_REPEATS_2"/>
    <property type="match status" value="8"/>
</dbReference>
<feature type="repeat" description="WD" evidence="3">
    <location>
        <begin position="734"/>
        <end position="775"/>
    </location>
</feature>
<dbReference type="EMBL" id="QMEC01000030">
    <property type="protein sequence ID" value="NMF63143.1"/>
    <property type="molecule type" value="Genomic_DNA"/>
</dbReference>
<dbReference type="Pfam" id="PF14516">
    <property type="entry name" value="AAA_35"/>
    <property type="match status" value="1"/>
</dbReference>
<feature type="repeat" description="WD" evidence="3">
    <location>
        <begin position="529"/>
        <end position="570"/>
    </location>
</feature>
<dbReference type="InterPro" id="IPR001680">
    <property type="entry name" value="WD40_rpt"/>
</dbReference>
<dbReference type="InterPro" id="IPR011047">
    <property type="entry name" value="Quinoprotein_ADH-like_sf"/>
</dbReference>
<keyword evidence="1 3" id="KW-0853">WD repeat</keyword>
<protein>
    <submittedName>
        <fullName evidence="5">Uncharacterized protein</fullName>
    </submittedName>
</protein>
<keyword evidence="2" id="KW-0677">Repeat</keyword>
<evidence type="ECO:0000256" key="1">
    <source>
        <dbReference type="ARBA" id="ARBA00022574"/>
    </source>
</evidence>
<dbReference type="SUPFAM" id="SSF52540">
    <property type="entry name" value="P-loop containing nucleoside triphosphate hydrolases"/>
    <property type="match status" value="1"/>
</dbReference>
<dbReference type="PANTHER" id="PTHR19848:SF8">
    <property type="entry name" value="F-BOX AND WD REPEAT DOMAIN CONTAINING 7"/>
    <property type="match status" value="1"/>
</dbReference>
<dbReference type="RefSeq" id="WP_169264734.1">
    <property type="nucleotide sequence ID" value="NZ_QMEC01000030.1"/>
</dbReference>
<dbReference type="InterPro" id="IPR020472">
    <property type="entry name" value="WD40_PAC1"/>
</dbReference>
<reference evidence="5 6" key="1">
    <citation type="submission" date="2018-06" db="EMBL/GenBank/DDBJ databases">
        <title>Comparative genomics of Brasilonema spp. strains.</title>
        <authorList>
            <person name="Alvarenga D.O."/>
            <person name="Fiore M.F."/>
            <person name="Varani A.M."/>
        </authorList>
    </citation>
    <scope>NUCLEOTIDE SEQUENCE [LARGE SCALE GENOMIC DNA]</scope>
    <source>
        <strain evidence="5 6">UFV-OR1</strain>
    </source>
</reference>
<feature type="repeat" description="WD" evidence="3">
    <location>
        <begin position="816"/>
        <end position="848"/>
    </location>
</feature>
<evidence type="ECO:0000313" key="6">
    <source>
        <dbReference type="Proteomes" id="UP000762253"/>
    </source>
</evidence>
<feature type="non-terminal residue" evidence="5">
    <location>
        <position position="861"/>
    </location>
</feature>
<dbReference type="InterPro" id="IPR027417">
    <property type="entry name" value="P-loop_NTPase"/>
</dbReference>
<dbReference type="SUPFAM" id="SSF50998">
    <property type="entry name" value="Quinoprotein alcohol dehydrogenase-like"/>
    <property type="match status" value="1"/>
</dbReference>
<dbReference type="PROSITE" id="PS50294">
    <property type="entry name" value="WD_REPEATS_REGION"/>
    <property type="match status" value="8"/>
</dbReference>
<accession>A0ABX1M3Q6</accession>
<dbReference type="Gene3D" id="2.130.10.10">
    <property type="entry name" value="YVTN repeat-like/Quinoprotein amine dehydrogenase"/>
    <property type="match status" value="2"/>
</dbReference>
<dbReference type="InterPro" id="IPR015943">
    <property type="entry name" value="WD40/YVTN_repeat-like_dom_sf"/>
</dbReference>
<keyword evidence="6" id="KW-1185">Reference proteome</keyword>
<evidence type="ECO:0000256" key="4">
    <source>
        <dbReference type="SAM" id="Coils"/>
    </source>
</evidence>
<comment type="caution">
    <text evidence="5">The sequence shown here is derived from an EMBL/GenBank/DDBJ whole genome shotgun (WGS) entry which is preliminary data.</text>
</comment>
<dbReference type="Gene3D" id="3.40.50.300">
    <property type="entry name" value="P-loop containing nucleotide triphosphate hydrolases"/>
    <property type="match status" value="1"/>
</dbReference>
<dbReference type="CDD" id="cd00200">
    <property type="entry name" value="WD40"/>
    <property type="match status" value="1"/>
</dbReference>
<feature type="repeat" description="WD" evidence="3">
    <location>
        <begin position="775"/>
        <end position="807"/>
    </location>
</feature>
<keyword evidence="4" id="KW-0175">Coiled coil</keyword>
<evidence type="ECO:0000256" key="2">
    <source>
        <dbReference type="ARBA" id="ARBA00022737"/>
    </source>
</evidence>
<evidence type="ECO:0000313" key="5">
    <source>
        <dbReference type="EMBL" id="NMF63143.1"/>
    </source>
</evidence>
<dbReference type="PANTHER" id="PTHR19848">
    <property type="entry name" value="WD40 REPEAT PROTEIN"/>
    <property type="match status" value="1"/>
</dbReference>
<evidence type="ECO:0000256" key="3">
    <source>
        <dbReference type="PROSITE-ProRule" id="PRU00221"/>
    </source>
</evidence>
<organism evidence="5 6">
    <name type="scientific">Brasilonema octagenarum UFV-OR1</name>
    <dbReference type="NCBI Taxonomy" id="417115"/>
    <lineage>
        <taxon>Bacteria</taxon>
        <taxon>Bacillati</taxon>
        <taxon>Cyanobacteriota</taxon>
        <taxon>Cyanophyceae</taxon>
        <taxon>Nostocales</taxon>
        <taxon>Scytonemataceae</taxon>
        <taxon>Brasilonema</taxon>
        <taxon>Octagenarum group</taxon>
    </lineage>
</organism>
<name>A0ABX1M3Q6_9CYAN</name>
<gene>
    <name evidence="5" type="ORF">DP115_10280</name>
</gene>
<feature type="repeat" description="WD" evidence="3">
    <location>
        <begin position="570"/>
        <end position="611"/>
    </location>
</feature>